<dbReference type="GO" id="GO:0051287">
    <property type="term" value="F:NAD binding"/>
    <property type="evidence" value="ECO:0007669"/>
    <property type="project" value="InterPro"/>
</dbReference>
<dbReference type="Gene3D" id="3.40.50.720">
    <property type="entry name" value="NAD(P)-binding Rossmann-like Domain"/>
    <property type="match status" value="1"/>
</dbReference>
<name>A0A1H5UPC0_9RHOB</name>
<proteinExistence type="predicted"/>
<dbReference type="SUPFAM" id="SSF48179">
    <property type="entry name" value="6-phosphogluconate dehydrogenase C-terminal domain-like"/>
    <property type="match status" value="1"/>
</dbReference>
<gene>
    <name evidence="6" type="ORF">SAMN05421751_104157</name>
</gene>
<dbReference type="EMBL" id="FNVD01000004">
    <property type="protein sequence ID" value="SEF76261.1"/>
    <property type="molecule type" value="Genomic_DNA"/>
</dbReference>
<evidence type="ECO:0000313" key="7">
    <source>
        <dbReference type="Proteomes" id="UP000236742"/>
    </source>
</evidence>
<dbReference type="PANTHER" id="PTHR43060:SF15">
    <property type="entry name" value="3-HYDROXYISOBUTYRATE DEHYDROGENASE-LIKE 1, MITOCHONDRIAL-RELATED"/>
    <property type="match status" value="1"/>
</dbReference>
<evidence type="ECO:0000259" key="5">
    <source>
        <dbReference type="Pfam" id="PF14833"/>
    </source>
</evidence>
<dbReference type="InterPro" id="IPR029154">
    <property type="entry name" value="HIBADH-like_NADP-bd"/>
</dbReference>
<evidence type="ECO:0000256" key="1">
    <source>
        <dbReference type="ARBA" id="ARBA00023002"/>
    </source>
</evidence>
<dbReference type="InterPro" id="IPR036291">
    <property type="entry name" value="NAD(P)-bd_dom_sf"/>
</dbReference>
<dbReference type="SUPFAM" id="SSF51735">
    <property type="entry name" value="NAD(P)-binding Rossmann-fold domains"/>
    <property type="match status" value="1"/>
</dbReference>
<evidence type="ECO:0000256" key="2">
    <source>
        <dbReference type="ARBA" id="ARBA00023027"/>
    </source>
</evidence>
<evidence type="ECO:0000313" key="6">
    <source>
        <dbReference type="EMBL" id="SEF76261.1"/>
    </source>
</evidence>
<dbReference type="GO" id="GO:0050661">
    <property type="term" value="F:NADP binding"/>
    <property type="evidence" value="ECO:0007669"/>
    <property type="project" value="InterPro"/>
</dbReference>
<dbReference type="InterPro" id="IPR006115">
    <property type="entry name" value="6PGDH_NADP-bd"/>
</dbReference>
<evidence type="ECO:0000259" key="4">
    <source>
        <dbReference type="Pfam" id="PF03446"/>
    </source>
</evidence>
<keyword evidence="1" id="KW-0560">Oxidoreductase</keyword>
<dbReference type="InterPro" id="IPR013328">
    <property type="entry name" value="6PGD_dom2"/>
</dbReference>
<dbReference type="OrthoDB" id="9812907at2"/>
<feature type="domain" description="6-phosphogluconate dehydrogenase NADP-binding" evidence="4">
    <location>
        <begin position="9"/>
        <end position="168"/>
    </location>
</feature>
<keyword evidence="7" id="KW-1185">Reference proteome</keyword>
<dbReference type="AlphaFoldDB" id="A0A1H5UPC0"/>
<organism evidence="6 7">
    <name type="scientific">Jhaorihella thermophila</name>
    <dbReference type="NCBI Taxonomy" id="488547"/>
    <lineage>
        <taxon>Bacteria</taxon>
        <taxon>Pseudomonadati</taxon>
        <taxon>Pseudomonadota</taxon>
        <taxon>Alphaproteobacteria</taxon>
        <taxon>Rhodobacterales</taxon>
        <taxon>Paracoccaceae</taxon>
        <taxon>Jhaorihella</taxon>
    </lineage>
</organism>
<dbReference type="InterPro" id="IPR008927">
    <property type="entry name" value="6-PGluconate_DH-like_C_sf"/>
</dbReference>
<dbReference type="Pfam" id="PF03446">
    <property type="entry name" value="NAD_binding_2"/>
    <property type="match status" value="1"/>
</dbReference>
<sequence length="309" mass="32990">MTASDKPVIGFIGVGFMGHGMAANILKAGYELWIKGHVNRDPVEDLVARGAHEAASPADMAARCDIIHVCLSNSSQVESVIRGPDGILAGARPGLIVIDSTTADPASTRALAAEMAERGVTLVDAPLGRTPKEAEEGTLDAMVGCDAETFERIRPVIDCWAGNITHIGPTGSAHQMKLLMNMIGMGYGALYAEALTLGAKVGISPQVFHKVIGSSRMANGFYETFMRYVIDRDRDAHKFTIQNASKDVRYAANMASEASVVNIMGAAIKHYYTHVEAIGKGGDYVPMISDHVARLSGLDMEEEVRKGNS</sequence>
<dbReference type="RefSeq" id="WP_104007375.1">
    <property type="nucleotide sequence ID" value="NZ_FNVD01000004.1"/>
</dbReference>
<accession>A0A1H5UPC0</accession>
<protein>
    <recommendedName>
        <fullName evidence="8">3-hydroxyisobutyrate dehydrogenase</fullName>
    </recommendedName>
</protein>
<dbReference type="PANTHER" id="PTHR43060">
    <property type="entry name" value="3-HYDROXYISOBUTYRATE DEHYDROGENASE-LIKE 1, MITOCHONDRIAL-RELATED"/>
    <property type="match status" value="1"/>
</dbReference>
<dbReference type="Proteomes" id="UP000236742">
    <property type="component" value="Unassembled WGS sequence"/>
</dbReference>
<reference evidence="6 7" key="1">
    <citation type="submission" date="2016-10" db="EMBL/GenBank/DDBJ databases">
        <authorList>
            <person name="de Groot N.N."/>
        </authorList>
    </citation>
    <scope>NUCLEOTIDE SEQUENCE [LARGE SCALE GENOMIC DNA]</scope>
    <source>
        <strain evidence="6 7">DSM 23413</strain>
    </source>
</reference>
<evidence type="ECO:0000256" key="3">
    <source>
        <dbReference type="PIRSR" id="PIRSR000103-1"/>
    </source>
</evidence>
<dbReference type="PIRSF" id="PIRSF000103">
    <property type="entry name" value="HIBADH"/>
    <property type="match status" value="1"/>
</dbReference>
<keyword evidence="2" id="KW-0520">NAD</keyword>
<dbReference type="InterPro" id="IPR015815">
    <property type="entry name" value="HIBADH-related"/>
</dbReference>
<feature type="domain" description="3-hydroxyisobutyrate dehydrogenase-like NAD-binding" evidence="5">
    <location>
        <begin position="171"/>
        <end position="283"/>
    </location>
</feature>
<dbReference type="Pfam" id="PF14833">
    <property type="entry name" value="NAD_binding_11"/>
    <property type="match status" value="1"/>
</dbReference>
<feature type="active site" evidence="3">
    <location>
        <position position="177"/>
    </location>
</feature>
<dbReference type="GO" id="GO:0016491">
    <property type="term" value="F:oxidoreductase activity"/>
    <property type="evidence" value="ECO:0007669"/>
    <property type="project" value="UniProtKB-KW"/>
</dbReference>
<dbReference type="Gene3D" id="1.10.1040.10">
    <property type="entry name" value="N-(1-d-carboxylethyl)-l-norvaline Dehydrogenase, domain 2"/>
    <property type="match status" value="1"/>
</dbReference>
<evidence type="ECO:0008006" key="8">
    <source>
        <dbReference type="Google" id="ProtNLM"/>
    </source>
</evidence>